<dbReference type="NCBIfam" id="TIGR02928">
    <property type="entry name" value="orc1/cdc6 family replication initiation protein"/>
    <property type="match status" value="1"/>
</dbReference>
<dbReference type="InterPro" id="IPR027417">
    <property type="entry name" value="P-loop_NTPase"/>
</dbReference>
<comment type="caution">
    <text evidence="5">Lacks conserved residue(s) required for the propagation of feature annotation.</text>
</comment>
<evidence type="ECO:0000256" key="3">
    <source>
        <dbReference type="ARBA" id="ARBA00022741"/>
    </source>
</evidence>
<dbReference type="GO" id="GO:0006260">
    <property type="term" value="P:DNA replication"/>
    <property type="evidence" value="ECO:0007669"/>
    <property type="project" value="UniProtKB-UniRule"/>
</dbReference>
<dbReference type="InterPro" id="IPR036388">
    <property type="entry name" value="WH-like_DNA-bd_sf"/>
</dbReference>
<dbReference type="InterPro" id="IPR015163">
    <property type="entry name" value="Cdc6_C"/>
</dbReference>
<dbReference type="Proteomes" id="UP000222824">
    <property type="component" value="Unassembled WGS sequence"/>
</dbReference>
<dbReference type="Pfam" id="PF09079">
    <property type="entry name" value="WHD_Cdc6"/>
    <property type="match status" value="1"/>
</dbReference>
<dbReference type="SMART" id="SM01074">
    <property type="entry name" value="Cdc6_C"/>
    <property type="match status" value="1"/>
</dbReference>
<keyword evidence="3 5" id="KW-0547">Nucleotide-binding</keyword>
<dbReference type="InterPro" id="IPR014277">
    <property type="entry name" value="Orc1/Cdc6_arc"/>
</dbReference>
<dbReference type="AlphaFoldDB" id="A0A2G1WN64"/>
<evidence type="ECO:0000313" key="8">
    <source>
        <dbReference type="Proteomes" id="UP000222824"/>
    </source>
</evidence>
<dbReference type="EMBL" id="NHOA01000008">
    <property type="protein sequence ID" value="PHQ40440.1"/>
    <property type="molecule type" value="Genomic_DNA"/>
</dbReference>
<dbReference type="PANTHER" id="PTHR10763:SF22">
    <property type="entry name" value="ORC1-TYPE DNA REPLICATION PROTEIN"/>
    <property type="match status" value="1"/>
</dbReference>
<name>A0A2G1WN64_9EURY</name>
<accession>A0A2G1WN64</accession>
<feature type="binding site" evidence="5">
    <location>
        <begin position="53"/>
        <end position="57"/>
    </location>
    <ligand>
        <name>ATP</name>
        <dbReference type="ChEBI" id="CHEBI:30616"/>
    </ligand>
</feature>
<dbReference type="Pfam" id="PF22703">
    <property type="entry name" value="Cdc6_lid"/>
    <property type="match status" value="1"/>
</dbReference>
<dbReference type="SUPFAM" id="SSF46785">
    <property type="entry name" value="Winged helix' DNA-binding domain"/>
    <property type="match status" value="1"/>
</dbReference>
<reference evidence="7 8" key="1">
    <citation type="journal article" date="2014" name="Front. Microbiol.">
        <title>Population and genomic analysis of the genus Halorubrum.</title>
        <authorList>
            <person name="Fullmer M.S."/>
            <person name="Soucy S.M."/>
            <person name="Swithers K.S."/>
            <person name="Makkay A.M."/>
            <person name="Wheeler R."/>
            <person name="Ventosa A."/>
            <person name="Gogarten J.P."/>
            <person name="Papke R.T."/>
        </authorList>
    </citation>
    <scope>NUCLEOTIDE SEQUENCE [LARGE SCALE GENOMIC DNA]</scope>
    <source>
        <strain evidence="7 8">C49</strain>
    </source>
</reference>
<keyword evidence="8" id="KW-1185">Reference proteome</keyword>
<comment type="caution">
    <text evidence="7">The sequence shown here is derived from an EMBL/GenBank/DDBJ whole genome shotgun (WGS) entry which is preliminary data.</text>
</comment>
<dbReference type="Gene3D" id="3.40.50.300">
    <property type="entry name" value="P-loop containing nucleotide triphosphate hydrolases"/>
    <property type="match status" value="1"/>
</dbReference>
<dbReference type="Gene3D" id="1.10.8.60">
    <property type="match status" value="1"/>
</dbReference>
<evidence type="ECO:0000256" key="1">
    <source>
        <dbReference type="ARBA" id="ARBA00006184"/>
    </source>
</evidence>
<dbReference type="InterPro" id="IPR050311">
    <property type="entry name" value="ORC1/CDC6"/>
</dbReference>
<keyword evidence="2 5" id="KW-0235">DNA replication</keyword>
<protein>
    <recommendedName>
        <fullName evidence="5">ORC1-type DNA replication protein</fullName>
    </recommendedName>
</protein>
<evidence type="ECO:0000313" key="7">
    <source>
        <dbReference type="EMBL" id="PHQ40440.1"/>
    </source>
</evidence>
<evidence type="ECO:0000256" key="2">
    <source>
        <dbReference type="ARBA" id="ARBA00022705"/>
    </source>
</evidence>
<sequence>MMIFKTRQPFRDEYTPDEIVAHDETISELVNIFQEYIDGFQAPSLLIYGDYGTGKRTVVQHFLSIFENEIDRDIEILTVNCNKDTSLYQIFVELASRICEEDYPSGTHQDKLEKAILRRMDDPSTVWYIILENLEKFNECKIPFEEIQQSISTYGANRTECGVIGISNESALVESISMDVLQRPDMNILETTPYDAPQLQEILKLHADEAFRENALADAVIPKCAAIISQETGSARDALQLLELAGYVAYRNNKSRVTLAHLDTATKSRDALNTYYTFKQDLTPKEQLICVIIAVHNKMDEKPISTDELYDKYDRECQSFNLDNISKRRVQQLIANLREKGVVRTQEHNIGRAGGTWSSHEVTIPPHEIFQPAVATTGRFVRYLRNNNISVDPLAIPNPEVNIQTFVSDSWS</sequence>
<evidence type="ECO:0000256" key="4">
    <source>
        <dbReference type="ARBA" id="ARBA00022840"/>
    </source>
</evidence>
<evidence type="ECO:0000259" key="6">
    <source>
        <dbReference type="SMART" id="SM01074"/>
    </source>
</evidence>
<dbReference type="InterPro" id="IPR036390">
    <property type="entry name" value="WH_DNA-bd_sf"/>
</dbReference>
<dbReference type="SUPFAM" id="SSF52540">
    <property type="entry name" value="P-loop containing nucleoside triphosphate hydrolases"/>
    <property type="match status" value="1"/>
</dbReference>
<feature type="domain" description="Cdc6 C-terminal" evidence="6">
    <location>
        <begin position="289"/>
        <end position="374"/>
    </location>
</feature>
<proteinExistence type="inferred from homology"/>
<dbReference type="Gene3D" id="1.10.10.10">
    <property type="entry name" value="Winged helix-like DNA-binding domain superfamily/Winged helix DNA-binding domain"/>
    <property type="match status" value="1"/>
</dbReference>
<gene>
    <name evidence="7" type="ORF">DJ69_01285</name>
</gene>
<feature type="binding site" evidence="5">
    <location>
        <position position="194"/>
    </location>
    <ligand>
        <name>ATP</name>
        <dbReference type="ChEBI" id="CHEBI:30616"/>
    </ligand>
</feature>
<dbReference type="GO" id="GO:0005524">
    <property type="term" value="F:ATP binding"/>
    <property type="evidence" value="ECO:0007669"/>
    <property type="project" value="UniProtKB-UniRule"/>
</dbReference>
<keyword evidence="4 5" id="KW-0067">ATP-binding</keyword>
<comment type="function">
    <text evidence="5">Involved in regulation of DNA replication.</text>
</comment>
<organism evidence="7 8">
    <name type="scientific">Halorubrum persicum</name>
    <dbReference type="NCBI Taxonomy" id="1383844"/>
    <lineage>
        <taxon>Archaea</taxon>
        <taxon>Methanobacteriati</taxon>
        <taxon>Methanobacteriota</taxon>
        <taxon>Stenosarchaea group</taxon>
        <taxon>Halobacteria</taxon>
        <taxon>Halobacteriales</taxon>
        <taxon>Haloferacaceae</taxon>
        <taxon>Halorubrum</taxon>
    </lineage>
</organism>
<dbReference type="HAMAP" id="MF_01407">
    <property type="entry name" value="ORC1_type_DNA_replic_protein"/>
    <property type="match status" value="1"/>
</dbReference>
<evidence type="ECO:0000256" key="5">
    <source>
        <dbReference type="HAMAP-Rule" id="MF_01407"/>
    </source>
</evidence>
<dbReference type="InterPro" id="IPR055237">
    <property type="entry name" value="Cdc6_lid"/>
</dbReference>
<comment type="similarity">
    <text evidence="1 5">Belongs to the CDC6/cdc18 family.</text>
</comment>
<dbReference type="PANTHER" id="PTHR10763">
    <property type="entry name" value="CELL DIVISION CONTROL PROTEIN 6-RELATED"/>
    <property type="match status" value="1"/>
</dbReference>